<protein>
    <submittedName>
        <fullName evidence="5">Uncharacterized protein</fullName>
    </submittedName>
</protein>
<accession>A0A6J5QU42</accession>
<dbReference type="EMBL" id="LR797456">
    <property type="protein sequence ID" value="CAB4217562.1"/>
    <property type="molecule type" value="Genomic_DNA"/>
</dbReference>
<evidence type="ECO:0000313" key="8">
    <source>
        <dbReference type="EMBL" id="CAB4217562.1"/>
    </source>
</evidence>
<evidence type="ECO:0000313" key="7">
    <source>
        <dbReference type="EMBL" id="CAB4192597.1"/>
    </source>
</evidence>
<dbReference type="EMBL" id="LR796910">
    <property type="protein sequence ID" value="CAB4174038.1"/>
    <property type="molecule type" value="Genomic_DNA"/>
</dbReference>
<gene>
    <name evidence="4" type="ORF">UFOVP1036_59</name>
    <name evidence="5" type="ORF">UFOVP1132_8</name>
    <name evidence="6" type="ORF">UFOVP1190_85</name>
    <name evidence="7" type="ORF">UFOVP1248_43</name>
    <name evidence="8" type="ORF">UFOVP1493_44</name>
    <name evidence="10" type="ORF">UFOVP1584_14</name>
    <name evidence="9" type="ORF">UFOVP1635_51</name>
    <name evidence="1" type="ORF">UFOVP521_94</name>
    <name evidence="2" type="ORF">UFOVP856_66</name>
    <name evidence="3" type="ORF">UFOVP967_22</name>
</gene>
<dbReference type="EMBL" id="LR796811">
    <property type="protein sequence ID" value="CAB4167866.1"/>
    <property type="molecule type" value="Genomic_DNA"/>
</dbReference>
<evidence type="ECO:0000313" key="9">
    <source>
        <dbReference type="EMBL" id="CAB4220015.1"/>
    </source>
</evidence>
<dbReference type="EMBL" id="LR797192">
    <property type="protein sequence ID" value="CAB4192597.1"/>
    <property type="molecule type" value="Genomic_DNA"/>
</dbReference>
<evidence type="ECO:0000313" key="2">
    <source>
        <dbReference type="EMBL" id="CAB4167866.1"/>
    </source>
</evidence>
<evidence type="ECO:0000313" key="4">
    <source>
        <dbReference type="EMBL" id="CAB4180598.1"/>
    </source>
</evidence>
<evidence type="ECO:0000313" key="5">
    <source>
        <dbReference type="EMBL" id="CAB4186067.1"/>
    </source>
</evidence>
<dbReference type="EMBL" id="LR797496">
    <property type="protein sequence ID" value="CAB4220015.1"/>
    <property type="molecule type" value="Genomic_DNA"/>
</dbReference>
<evidence type="ECO:0000313" key="6">
    <source>
        <dbReference type="EMBL" id="CAB4190661.1"/>
    </source>
</evidence>
<reference evidence="5" key="1">
    <citation type="submission" date="2020-05" db="EMBL/GenBank/DDBJ databases">
        <authorList>
            <person name="Chiriac C."/>
            <person name="Salcher M."/>
            <person name="Ghai R."/>
            <person name="Kavagutti S V."/>
        </authorList>
    </citation>
    <scope>NUCLEOTIDE SEQUENCE</scope>
</reference>
<evidence type="ECO:0000313" key="10">
    <source>
        <dbReference type="EMBL" id="CAB5231046.1"/>
    </source>
</evidence>
<sequence>MAILTEYTTSTPKVFNLPVIHTNNRVGFKNFAFDALTGFNPVSQVKSFARLRSKAIYPNSFIKKISNFQTLKILWGGNE</sequence>
<organism evidence="5">
    <name type="scientific">uncultured Caudovirales phage</name>
    <dbReference type="NCBI Taxonomy" id="2100421"/>
    <lineage>
        <taxon>Viruses</taxon>
        <taxon>Duplodnaviria</taxon>
        <taxon>Heunggongvirae</taxon>
        <taxon>Uroviricota</taxon>
        <taxon>Caudoviricetes</taxon>
        <taxon>Peduoviridae</taxon>
        <taxon>Maltschvirus</taxon>
        <taxon>Maltschvirus maltsch</taxon>
    </lineage>
</organism>
<dbReference type="EMBL" id="LR797145">
    <property type="protein sequence ID" value="CAB4190661.1"/>
    <property type="molecule type" value="Genomic_DNA"/>
</dbReference>
<evidence type="ECO:0000313" key="1">
    <source>
        <dbReference type="EMBL" id="CAB4148366.1"/>
    </source>
</evidence>
<evidence type="ECO:0000313" key="3">
    <source>
        <dbReference type="EMBL" id="CAB4174038.1"/>
    </source>
</evidence>
<name>A0A6J5QU42_9CAUD</name>
<dbReference type="EMBL" id="LR796496">
    <property type="protein sequence ID" value="CAB4148366.1"/>
    <property type="molecule type" value="Genomic_DNA"/>
</dbReference>
<dbReference type="EMBL" id="LR797088">
    <property type="protein sequence ID" value="CAB4186067.1"/>
    <property type="molecule type" value="Genomic_DNA"/>
</dbReference>
<proteinExistence type="predicted"/>
<dbReference type="EMBL" id="LR796991">
    <property type="protein sequence ID" value="CAB4180598.1"/>
    <property type="molecule type" value="Genomic_DNA"/>
</dbReference>
<dbReference type="EMBL" id="LR798432">
    <property type="protein sequence ID" value="CAB5231046.1"/>
    <property type="molecule type" value="Genomic_DNA"/>
</dbReference>